<dbReference type="Pfam" id="PF00072">
    <property type="entry name" value="Response_reg"/>
    <property type="match status" value="1"/>
</dbReference>
<sequence length="97" mass="10838">MRSVFEPDRPMTLRTIVVIEDDPMLRQDTTDMLEAAGLSVVGFEDGDQALDYLRHHRQDVSGVFTDVKLATETDGFEVAHLVTATRRLTTSATIDKT</sequence>
<dbReference type="InterPro" id="IPR050595">
    <property type="entry name" value="Bact_response_regulator"/>
</dbReference>
<keyword evidence="7" id="KW-1185">Reference proteome</keyword>
<evidence type="ECO:0000256" key="1">
    <source>
        <dbReference type="ARBA" id="ARBA00022553"/>
    </source>
</evidence>
<dbReference type="Gene3D" id="3.40.50.2300">
    <property type="match status" value="1"/>
</dbReference>
<organism evidence="6 7">
    <name type="scientific">Lichenibacterium minor</name>
    <dbReference type="NCBI Taxonomy" id="2316528"/>
    <lineage>
        <taxon>Bacteria</taxon>
        <taxon>Pseudomonadati</taxon>
        <taxon>Pseudomonadota</taxon>
        <taxon>Alphaproteobacteria</taxon>
        <taxon>Hyphomicrobiales</taxon>
        <taxon>Lichenihabitantaceae</taxon>
        <taxon>Lichenibacterium</taxon>
    </lineage>
</organism>
<dbReference type="GO" id="GO:0000160">
    <property type="term" value="P:phosphorelay signal transduction system"/>
    <property type="evidence" value="ECO:0007669"/>
    <property type="project" value="InterPro"/>
</dbReference>
<keyword evidence="1 4" id="KW-0597">Phosphoprotein</keyword>
<reference evidence="6 7" key="2">
    <citation type="submission" date="2019-02" db="EMBL/GenBank/DDBJ databases">
        <title>'Lichenibacterium ramalinii' gen. nov. sp. nov., 'Lichenibacterium minor' gen. nov. sp. nov.</title>
        <authorList>
            <person name="Pankratov T."/>
        </authorList>
    </citation>
    <scope>NUCLEOTIDE SEQUENCE [LARGE SCALE GENOMIC DNA]</scope>
    <source>
        <strain evidence="6 7">RmlP026</strain>
    </source>
</reference>
<dbReference type="OrthoDB" id="9784719at2"/>
<dbReference type="InterPro" id="IPR011006">
    <property type="entry name" value="CheY-like_superfamily"/>
</dbReference>
<evidence type="ECO:0000256" key="2">
    <source>
        <dbReference type="ARBA" id="ARBA00023015"/>
    </source>
</evidence>
<dbReference type="PROSITE" id="PS50110">
    <property type="entry name" value="RESPONSE_REGULATORY"/>
    <property type="match status" value="1"/>
</dbReference>
<feature type="domain" description="Response regulatory" evidence="5">
    <location>
        <begin position="15"/>
        <end position="97"/>
    </location>
</feature>
<dbReference type="Proteomes" id="UP000290759">
    <property type="component" value="Unassembled WGS sequence"/>
</dbReference>
<evidence type="ECO:0000313" key="7">
    <source>
        <dbReference type="Proteomes" id="UP000290759"/>
    </source>
</evidence>
<dbReference type="PANTHER" id="PTHR44591">
    <property type="entry name" value="STRESS RESPONSE REGULATOR PROTEIN 1"/>
    <property type="match status" value="1"/>
</dbReference>
<dbReference type="PANTHER" id="PTHR44591:SF3">
    <property type="entry name" value="RESPONSE REGULATORY DOMAIN-CONTAINING PROTEIN"/>
    <property type="match status" value="1"/>
</dbReference>
<protein>
    <submittedName>
        <fullName evidence="6">Response regulator</fullName>
    </submittedName>
</protein>
<dbReference type="EMBL" id="QYBB01000090">
    <property type="protein sequence ID" value="RYC28911.1"/>
    <property type="molecule type" value="Genomic_DNA"/>
</dbReference>
<keyword evidence="3" id="KW-0804">Transcription</keyword>
<evidence type="ECO:0000256" key="4">
    <source>
        <dbReference type="PROSITE-ProRule" id="PRU00169"/>
    </source>
</evidence>
<comment type="caution">
    <text evidence="6">The sequence shown here is derived from an EMBL/GenBank/DDBJ whole genome shotgun (WGS) entry which is preliminary data.</text>
</comment>
<proteinExistence type="predicted"/>
<name>A0A4Q2U247_9HYPH</name>
<dbReference type="SUPFAM" id="SSF52172">
    <property type="entry name" value="CheY-like"/>
    <property type="match status" value="1"/>
</dbReference>
<keyword evidence="2" id="KW-0805">Transcription regulation</keyword>
<feature type="modified residue" description="4-aspartylphosphate" evidence="4">
    <location>
        <position position="66"/>
    </location>
</feature>
<dbReference type="InterPro" id="IPR001789">
    <property type="entry name" value="Sig_transdc_resp-reg_receiver"/>
</dbReference>
<evidence type="ECO:0000313" key="6">
    <source>
        <dbReference type="EMBL" id="RYC28911.1"/>
    </source>
</evidence>
<evidence type="ECO:0000259" key="5">
    <source>
        <dbReference type="PROSITE" id="PS50110"/>
    </source>
</evidence>
<dbReference type="AlphaFoldDB" id="A0A4Q2U247"/>
<evidence type="ECO:0000256" key="3">
    <source>
        <dbReference type="ARBA" id="ARBA00023163"/>
    </source>
</evidence>
<gene>
    <name evidence="6" type="ORF">D3273_26755</name>
</gene>
<accession>A0A4Q2U247</accession>
<reference evidence="6 7" key="1">
    <citation type="submission" date="2018-12" db="EMBL/GenBank/DDBJ databases">
        <authorList>
            <person name="Grouzdev D.S."/>
            <person name="Krutkina M.S."/>
        </authorList>
    </citation>
    <scope>NUCLEOTIDE SEQUENCE [LARGE SCALE GENOMIC DNA]</scope>
    <source>
        <strain evidence="6 7">RmlP026</strain>
    </source>
</reference>